<keyword evidence="2 7" id="KW-0418">Kinase</keyword>
<dbReference type="Gene3D" id="3.30.565.10">
    <property type="entry name" value="Histidine kinase-like ATPase, C-terminal domain"/>
    <property type="match status" value="1"/>
</dbReference>
<evidence type="ECO:0000256" key="2">
    <source>
        <dbReference type="ARBA" id="ARBA00022777"/>
    </source>
</evidence>
<dbReference type="EMBL" id="BJXA01000046">
    <property type="protein sequence ID" value="GEM41125.1"/>
    <property type="molecule type" value="Genomic_DNA"/>
</dbReference>
<keyword evidence="4" id="KW-0175">Coiled coil</keyword>
<feature type="transmembrane region" description="Helical" evidence="5">
    <location>
        <begin position="44"/>
        <end position="66"/>
    </location>
</feature>
<dbReference type="AlphaFoldDB" id="A0A511MKG8"/>
<dbReference type="RefSeq" id="WP_246181122.1">
    <property type="nucleotide sequence ID" value="NZ_BJXA01000046.1"/>
</dbReference>
<sequence>MSNLTAWWHRLSGPAKFRVYSRVALQLGLATVIVVMAITAGLSWSTVGIVVGGIAAIVAVEVQPEFARSSSGVVLRRWALPAAAVTLAAVWLAGVVVARLATGASTVEQARLTGVYAVVLAMFAVVPFFRHKVWIVLGLSVATGLAFGTSPVTALGTAAGTCLFGGFVLGTTLLTVWGLRIVEELDRAKGVETELQVAEERLRFARDLHDIVGRGFSAIAVKSELAAVLSRSGHAERAAAEMDEVKTLAVESMGQMRELVRGYRGIDLMTEVAGARSLLSAVGCRLVVEGDPAKVPARFHEVAAWVVREGTTNIVEHSAATSAVLTLGDAGMSLRNDCPHGPAGERSGLRGLAERLAPLGASLDVRASSDQFILEIHWENK</sequence>
<proteinExistence type="predicted"/>
<keyword evidence="8" id="KW-1185">Reference proteome</keyword>
<dbReference type="Proteomes" id="UP000321424">
    <property type="component" value="Unassembled WGS sequence"/>
</dbReference>
<dbReference type="InterPro" id="IPR011712">
    <property type="entry name" value="Sig_transdc_His_kin_sub3_dim/P"/>
</dbReference>
<feature type="transmembrane region" description="Helical" evidence="5">
    <location>
        <begin position="78"/>
        <end position="98"/>
    </location>
</feature>
<evidence type="ECO:0000256" key="1">
    <source>
        <dbReference type="ARBA" id="ARBA00022679"/>
    </source>
</evidence>
<keyword evidence="1" id="KW-0808">Transferase</keyword>
<feature type="transmembrane region" description="Helical" evidence="5">
    <location>
        <begin position="158"/>
        <end position="179"/>
    </location>
</feature>
<feature type="domain" description="Signal transduction histidine kinase subgroup 3 dimerisation and phosphoacceptor" evidence="6">
    <location>
        <begin position="200"/>
        <end position="265"/>
    </location>
</feature>
<keyword evidence="5" id="KW-0812">Transmembrane</keyword>
<dbReference type="GO" id="GO:0046983">
    <property type="term" value="F:protein dimerization activity"/>
    <property type="evidence" value="ECO:0007669"/>
    <property type="project" value="InterPro"/>
</dbReference>
<evidence type="ECO:0000256" key="3">
    <source>
        <dbReference type="ARBA" id="ARBA00023012"/>
    </source>
</evidence>
<dbReference type="Gene3D" id="1.20.5.1930">
    <property type="match status" value="1"/>
</dbReference>
<dbReference type="PANTHER" id="PTHR24421">
    <property type="entry name" value="NITRATE/NITRITE SENSOR PROTEIN NARX-RELATED"/>
    <property type="match status" value="1"/>
</dbReference>
<comment type="caution">
    <text evidence="7">The sequence shown here is derived from an EMBL/GenBank/DDBJ whole genome shotgun (WGS) entry which is preliminary data.</text>
</comment>
<dbReference type="PANTHER" id="PTHR24421:SF63">
    <property type="entry name" value="SENSOR HISTIDINE KINASE DESK"/>
    <property type="match status" value="1"/>
</dbReference>
<evidence type="ECO:0000259" key="6">
    <source>
        <dbReference type="Pfam" id="PF07730"/>
    </source>
</evidence>
<protein>
    <submittedName>
        <fullName evidence="7">Sensor histidine kinase</fullName>
    </submittedName>
</protein>
<dbReference type="InterPro" id="IPR050482">
    <property type="entry name" value="Sensor_HK_TwoCompSys"/>
</dbReference>
<dbReference type="GO" id="GO:0016020">
    <property type="term" value="C:membrane"/>
    <property type="evidence" value="ECO:0007669"/>
    <property type="project" value="InterPro"/>
</dbReference>
<organism evidence="7 8">
    <name type="scientific">Nocardia ninae NBRC 108245</name>
    <dbReference type="NCBI Taxonomy" id="1210091"/>
    <lineage>
        <taxon>Bacteria</taxon>
        <taxon>Bacillati</taxon>
        <taxon>Actinomycetota</taxon>
        <taxon>Actinomycetes</taxon>
        <taxon>Mycobacteriales</taxon>
        <taxon>Nocardiaceae</taxon>
        <taxon>Nocardia</taxon>
    </lineage>
</organism>
<name>A0A511MKG8_9NOCA</name>
<keyword evidence="5" id="KW-0472">Membrane</keyword>
<evidence type="ECO:0000256" key="5">
    <source>
        <dbReference type="SAM" id="Phobius"/>
    </source>
</evidence>
<gene>
    <name evidence="7" type="ORF">NN4_56440</name>
</gene>
<dbReference type="GO" id="GO:0000155">
    <property type="term" value="F:phosphorelay sensor kinase activity"/>
    <property type="evidence" value="ECO:0007669"/>
    <property type="project" value="InterPro"/>
</dbReference>
<evidence type="ECO:0000313" key="8">
    <source>
        <dbReference type="Proteomes" id="UP000321424"/>
    </source>
</evidence>
<accession>A0A511MKG8</accession>
<evidence type="ECO:0000313" key="7">
    <source>
        <dbReference type="EMBL" id="GEM41125.1"/>
    </source>
</evidence>
<dbReference type="Pfam" id="PF07730">
    <property type="entry name" value="HisKA_3"/>
    <property type="match status" value="1"/>
</dbReference>
<evidence type="ECO:0000256" key="4">
    <source>
        <dbReference type="SAM" id="Coils"/>
    </source>
</evidence>
<dbReference type="InterPro" id="IPR036890">
    <property type="entry name" value="HATPase_C_sf"/>
</dbReference>
<keyword evidence="3" id="KW-0902">Two-component regulatory system</keyword>
<keyword evidence="5" id="KW-1133">Transmembrane helix</keyword>
<feature type="transmembrane region" description="Helical" evidence="5">
    <location>
        <begin position="110"/>
        <end position="129"/>
    </location>
</feature>
<reference evidence="7 8" key="1">
    <citation type="submission" date="2019-07" db="EMBL/GenBank/DDBJ databases">
        <title>Whole genome shotgun sequence of Nocardia ninae NBRC 108245.</title>
        <authorList>
            <person name="Hosoyama A."/>
            <person name="Uohara A."/>
            <person name="Ohji S."/>
            <person name="Ichikawa N."/>
        </authorList>
    </citation>
    <scope>NUCLEOTIDE SEQUENCE [LARGE SCALE GENOMIC DNA]</scope>
    <source>
        <strain evidence="7 8">NBRC 108245</strain>
    </source>
</reference>
<feature type="coiled-coil region" evidence="4">
    <location>
        <begin position="181"/>
        <end position="208"/>
    </location>
</feature>
<feature type="transmembrane region" description="Helical" evidence="5">
    <location>
        <begin position="134"/>
        <end position="152"/>
    </location>
</feature>